<dbReference type="RefSeq" id="WP_210055435.1">
    <property type="nucleotide sequence ID" value="NZ_BAAAMH010000009.1"/>
</dbReference>
<evidence type="ECO:0000256" key="1">
    <source>
        <dbReference type="SAM" id="MobiDB-lite"/>
    </source>
</evidence>
<accession>A0ABS4Z8Y6</accession>
<evidence type="ECO:0000313" key="4">
    <source>
        <dbReference type="Proteomes" id="UP000758168"/>
    </source>
</evidence>
<feature type="compositionally biased region" description="Pro residues" evidence="1">
    <location>
        <begin position="1"/>
        <end position="19"/>
    </location>
</feature>
<comment type="caution">
    <text evidence="3">The sequence shown here is derived from an EMBL/GenBank/DDBJ whole genome shotgun (WGS) entry which is preliminary data.</text>
</comment>
<keyword evidence="2" id="KW-1133">Transmembrane helix</keyword>
<name>A0ABS4Z8Y6_9ACTN</name>
<protein>
    <recommendedName>
        <fullName evidence="5">DUF3592 domain-containing protein</fullName>
    </recommendedName>
</protein>
<dbReference type="Proteomes" id="UP000758168">
    <property type="component" value="Unassembled WGS sequence"/>
</dbReference>
<keyword evidence="4" id="KW-1185">Reference proteome</keyword>
<organism evidence="3 4">
    <name type="scientific">Microlunatus capsulatus</name>
    <dbReference type="NCBI Taxonomy" id="99117"/>
    <lineage>
        <taxon>Bacteria</taxon>
        <taxon>Bacillati</taxon>
        <taxon>Actinomycetota</taxon>
        <taxon>Actinomycetes</taxon>
        <taxon>Propionibacteriales</taxon>
        <taxon>Propionibacteriaceae</taxon>
        <taxon>Microlunatus</taxon>
    </lineage>
</organism>
<dbReference type="EMBL" id="JAGIOB010000001">
    <property type="protein sequence ID" value="MBP2417177.1"/>
    <property type="molecule type" value="Genomic_DNA"/>
</dbReference>
<evidence type="ECO:0000313" key="3">
    <source>
        <dbReference type="EMBL" id="MBP2417177.1"/>
    </source>
</evidence>
<feature type="region of interest" description="Disordered" evidence="1">
    <location>
        <begin position="1"/>
        <end position="24"/>
    </location>
</feature>
<gene>
    <name evidence="3" type="ORF">JOF54_002099</name>
</gene>
<proteinExistence type="predicted"/>
<evidence type="ECO:0008006" key="5">
    <source>
        <dbReference type="Google" id="ProtNLM"/>
    </source>
</evidence>
<feature type="transmembrane region" description="Helical" evidence="2">
    <location>
        <begin position="123"/>
        <end position="146"/>
    </location>
</feature>
<reference evidence="3 4" key="1">
    <citation type="submission" date="2021-03" db="EMBL/GenBank/DDBJ databases">
        <title>Sequencing the genomes of 1000 actinobacteria strains.</title>
        <authorList>
            <person name="Klenk H.-P."/>
        </authorList>
    </citation>
    <scope>NUCLEOTIDE SEQUENCE [LARGE SCALE GENOMIC DNA]</scope>
    <source>
        <strain evidence="3 4">DSM 12936</strain>
    </source>
</reference>
<sequence>MTSPWPSPPPPPGPQPTGPQPTGELVVHVRPPLGGGSSMMTPLLTIDGYPAPLRWGRNAFVAPAGPRQLHAATRYLFTYGSAHDVVPVHPGRSTEVHYSPPAFTFLSGRMGPVPQPRPGQTGFWVLMAVLGLALLLGLVGLVGGFLG</sequence>
<evidence type="ECO:0000256" key="2">
    <source>
        <dbReference type="SAM" id="Phobius"/>
    </source>
</evidence>
<keyword evidence="2" id="KW-0812">Transmembrane</keyword>
<keyword evidence="2" id="KW-0472">Membrane</keyword>